<organism evidence="7">
    <name type="scientific">uncultured Solirubrobacteraceae bacterium</name>
    <dbReference type="NCBI Taxonomy" id="1162706"/>
    <lineage>
        <taxon>Bacteria</taxon>
        <taxon>Bacillati</taxon>
        <taxon>Actinomycetota</taxon>
        <taxon>Thermoleophilia</taxon>
        <taxon>Solirubrobacterales</taxon>
        <taxon>Solirubrobacteraceae</taxon>
        <taxon>environmental samples</taxon>
    </lineage>
</organism>
<feature type="domain" description="Calx-beta" evidence="6">
    <location>
        <begin position="543"/>
        <end position="642"/>
    </location>
</feature>
<evidence type="ECO:0000256" key="4">
    <source>
        <dbReference type="ARBA" id="ARBA00023065"/>
    </source>
</evidence>
<feature type="compositionally biased region" description="Pro residues" evidence="5">
    <location>
        <begin position="782"/>
        <end position="795"/>
    </location>
</feature>
<feature type="domain" description="Calx-beta" evidence="6">
    <location>
        <begin position="654"/>
        <end position="758"/>
    </location>
</feature>
<dbReference type="PANTHER" id="PTHR11878">
    <property type="entry name" value="SODIUM/CALCIUM EXCHANGER"/>
    <property type="match status" value="1"/>
</dbReference>
<dbReference type="PANTHER" id="PTHR11878:SF65">
    <property type="entry name" value="NA_CA-EXCHANGE PROTEIN, ISOFORM G"/>
    <property type="match status" value="1"/>
</dbReference>
<feature type="region of interest" description="Disordered" evidence="5">
    <location>
        <begin position="772"/>
        <end position="795"/>
    </location>
</feature>
<evidence type="ECO:0000256" key="2">
    <source>
        <dbReference type="ARBA" id="ARBA00022737"/>
    </source>
</evidence>
<evidence type="ECO:0000313" key="7">
    <source>
        <dbReference type="EMBL" id="CAA9532323.1"/>
    </source>
</evidence>
<dbReference type="Gene3D" id="2.60.40.2030">
    <property type="match status" value="3"/>
</dbReference>
<keyword evidence="4" id="KW-0813">Transport</keyword>
<dbReference type="GO" id="GO:0030001">
    <property type="term" value="P:metal ion transport"/>
    <property type="evidence" value="ECO:0007669"/>
    <property type="project" value="TreeGrafter"/>
</dbReference>
<evidence type="ECO:0000256" key="1">
    <source>
        <dbReference type="ARBA" id="ARBA00022729"/>
    </source>
</evidence>
<dbReference type="SUPFAM" id="SSF141072">
    <property type="entry name" value="CalX-like"/>
    <property type="match status" value="3"/>
</dbReference>
<protein>
    <submittedName>
        <fullName evidence="7">Alkaline phosphatase</fullName>
        <ecNumber evidence="7">3.1.3.1</ecNumber>
    </submittedName>
</protein>
<keyword evidence="4" id="KW-0406">Ion transport</keyword>
<evidence type="ECO:0000259" key="6">
    <source>
        <dbReference type="SMART" id="SM00237"/>
    </source>
</evidence>
<dbReference type="InterPro" id="IPR038081">
    <property type="entry name" value="CalX-like_sf"/>
</dbReference>
<keyword evidence="7" id="KW-0378">Hydrolase</keyword>
<dbReference type="InterPro" id="IPR051171">
    <property type="entry name" value="CaCA"/>
</dbReference>
<gene>
    <name evidence="7" type="ORF">AVDCRST_MAG85-3793</name>
</gene>
<dbReference type="EC" id="3.1.3.1" evidence="7"/>
<dbReference type="EMBL" id="CADCVT010000427">
    <property type="protein sequence ID" value="CAA9532323.1"/>
    <property type="molecule type" value="Genomic_DNA"/>
</dbReference>
<dbReference type="Pfam" id="PF03160">
    <property type="entry name" value="Calx-beta"/>
    <property type="match status" value="3"/>
</dbReference>
<accession>A0A6J4TU53</accession>
<evidence type="ECO:0000256" key="3">
    <source>
        <dbReference type="ARBA" id="ARBA00022837"/>
    </source>
</evidence>
<dbReference type="AlphaFoldDB" id="A0A6J4TU53"/>
<dbReference type="SMART" id="SM00237">
    <property type="entry name" value="Calx_beta"/>
    <property type="match status" value="3"/>
</dbReference>
<name>A0A6J4TU53_9ACTN</name>
<keyword evidence="3" id="KW-0106">Calcium</keyword>
<dbReference type="GO" id="GO:0004035">
    <property type="term" value="F:alkaline phosphatase activity"/>
    <property type="evidence" value="ECO:0007669"/>
    <property type="project" value="UniProtKB-EC"/>
</dbReference>
<dbReference type="InterPro" id="IPR003644">
    <property type="entry name" value="Calx_beta"/>
</dbReference>
<feature type="region of interest" description="Disordered" evidence="5">
    <location>
        <begin position="94"/>
        <end position="113"/>
    </location>
</feature>
<keyword evidence="2" id="KW-0677">Repeat</keyword>
<feature type="domain" description="Calx-beta" evidence="6">
    <location>
        <begin position="786"/>
        <end position="886"/>
    </location>
</feature>
<evidence type="ECO:0000256" key="5">
    <source>
        <dbReference type="SAM" id="MobiDB-lite"/>
    </source>
</evidence>
<dbReference type="GO" id="GO:0007154">
    <property type="term" value="P:cell communication"/>
    <property type="evidence" value="ECO:0007669"/>
    <property type="project" value="InterPro"/>
</dbReference>
<reference evidence="7" key="1">
    <citation type="submission" date="2020-02" db="EMBL/GenBank/DDBJ databases">
        <authorList>
            <person name="Meier V. D."/>
        </authorList>
    </citation>
    <scope>NUCLEOTIDE SEQUENCE</scope>
    <source>
        <strain evidence="7">AVDCRST_MAG85</strain>
    </source>
</reference>
<keyword evidence="1" id="KW-0732">Signal</keyword>
<proteinExistence type="predicted"/>
<sequence length="1028" mass="106109">MLLGIVAVGNAAHWPFYGGDQGRSGYQPVDEGVLPVVQDHAATGPSEENVANSIITTGGPLSGRLYAFGTEAPGTATRSGNVHLHDLETGAHVGLPEGEQIDNSPLDDPDTFRGLEDEEATAAGQTVQNDFRRHEGQGVAFADASTASGPGVLYAVHNDDDEDATGDIAISQISETDGDEKRSFPVPDSEFFTIASSPVFGPVRPIDANTAQRDLFFVAFRPEQQEPGTPGDPCSNAAMSPDPCRTQETRLFKVTITNPQTTTTSNPFEVATSDPQAFRDVPDGNPLASPSIANLTTTEGQTETTEPYVIQGADNGNVYTYEADSLTPGPIADLNEDGDAQTVSAPVNSDGTTDQSADALFVAVGDDTTSNGGVTFTRNNGTTVYRLRVNPVIAGPDTLVQANDGATATGRSTKLSGSPAVALALDFDADAPQDSGNVVVTTSDNLFVLDANDLRQVERLGFSDSRNAGGNGFSRNTAAVSGGLAFVQEDDGTPLVVDLDDAEIVPDGQFEEFPAHTSSTSAIGQPSLSARHVQFGTDDGVFVYQTSPLTAAVGDVEVLEGNAGTQRTATFTVTLSGASEEAVTVNYATAPSGASPATEGVDYQDATGTLTFAPGETTKTVDVTINGDAVAEPNETFSLTLSSPSSGSLGDATGVGTIVNDDGLVPNPPGIAISDASIAEGNSGTRELTFDVTLSSAVAGQVTVNYATANDTATAGSDYVAESGTVTFPGGNTSQTITITVNGDTTDEELEQFFVNLSNASGANIADAQGVGSIADDDEPTPETPKTPDAPPAPPAAAVLGVDDVVVNETDGPGTATFTVSLSRALTSPVTVDFGTAPGSATTPGDFTGAAGKLTFAAGETTKTVAVPIVGDDVTEGTEVFSLRIGNPTNAVIGDGAGAGTIVDDDIVPRVVEPARVNPRGISATTTPRRDRTVPFRFRTTGRVLLPARVPRSSACIGVVSVQIKRGSNTVSTRRAEVRSDCTFASTVTFADRRRLGKGSARLKVTVRFLGNPRLNRVTSKPQFVRFD</sequence>
<dbReference type="GO" id="GO:0016020">
    <property type="term" value="C:membrane"/>
    <property type="evidence" value="ECO:0007669"/>
    <property type="project" value="InterPro"/>
</dbReference>